<proteinExistence type="predicted"/>
<gene>
    <name evidence="1" type="ORF">CRX42_17350</name>
</gene>
<dbReference type="Proteomes" id="UP000247437">
    <property type="component" value="Unassembled WGS sequence"/>
</dbReference>
<evidence type="ECO:0000313" key="1">
    <source>
        <dbReference type="EMBL" id="PYY69274.1"/>
    </source>
</evidence>
<dbReference type="AlphaFoldDB" id="A0A2W0F312"/>
<feature type="non-terminal residue" evidence="1">
    <location>
        <position position="1"/>
    </location>
</feature>
<dbReference type="EMBL" id="PDLL01000210">
    <property type="protein sequence ID" value="PYY69274.1"/>
    <property type="molecule type" value="Genomic_DNA"/>
</dbReference>
<comment type="caution">
    <text evidence="1">The sequence shown here is derived from an EMBL/GenBank/DDBJ whole genome shotgun (WGS) entry which is preliminary data.</text>
</comment>
<sequence>QGSLVLLHWRNLPQNIESMNARCGIVSRTGFRLSPAARAMIETLVAVDRQQVSVAV</sequence>
<name>A0A2W0F312_PSEJE</name>
<accession>A0A2W0F312</accession>
<evidence type="ECO:0000313" key="2">
    <source>
        <dbReference type="Proteomes" id="UP000247437"/>
    </source>
</evidence>
<organism evidence="1 2">
    <name type="scientific">Pseudomonas jessenii</name>
    <dbReference type="NCBI Taxonomy" id="77298"/>
    <lineage>
        <taxon>Bacteria</taxon>
        <taxon>Pseudomonadati</taxon>
        <taxon>Pseudomonadota</taxon>
        <taxon>Gammaproteobacteria</taxon>
        <taxon>Pseudomonadales</taxon>
        <taxon>Pseudomonadaceae</taxon>
        <taxon>Pseudomonas</taxon>
    </lineage>
</organism>
<reference evidence="1 2" key="1">
    <citation type="journal article" date="2018" name="Appl. Microbiol. Biotechnol.">
        <title>Characterization of the caprolactam degradation pathway in Pseudomonas jessenii using mass spectrometry-based proteomics.</title>
        <authorList>
            <person name="Otzen M."/>
            <person name="Palacio C."/>
            <person name="Janssen D.B."/>
        </authorList>
    </citation>
    <scope>NUCLEOTIDE SEQUENCE [LARGE SCALE GENOMIC DNA]</scope>
    <source>
        <strain evidence="1 2">GO3</strain>
    </source>
</reference>
<protein>
    <submittedName>
        <fullName evidence="1">LysR family transcriptional regulator</fullName>
    </submittedName>
</protein>